<gene>
    <name evidence="1" type="ORF">AhSzq1_132</name>
</gene>
<organism evidence="1 2">
    <name type="scientific">Aeromonas phage AhSzq-1</name>
    <dbReference type="NCBI Taxonomy" id="2138298"/>
    <lineage>
        <taxon>Viruses</taxon>
        <taxon>Duplodnaviria</taxon>
        <taxon>Heunggongvirae</taxon>
        <taxon>Uroviricota</taxon>
        <taxon>Caudoviricetes</taxon>
        <taxon>Demerecviridae</taxon>
        <taxon>Shenzhenvirus</taxon>
        <taxon>Shenzhenvirus AhSzq1</taxon>
    </lineage>
</organism>
<dbReference type="SUPFAM" id="SSF56784">
    <property type="entry name" value="HAD-like"/>
    <property type="match status" value="1"/>
</dbReference>
<reference evidence="1 2" key="1">
    <citation type="submission" date="2017-12" db="EMBL/GenBank/DDBJ databases">
        <title>Genomic characterization of T5-related Aeromonas hydrophila phages AhSzq-1 and AhSzw-1 and proposal to be two new species.</title>
        <authorList>
            <person name="Chen L."/>
            <person name="Yuan S."/>
            <person name="Ma Y."/>
        </authorList>
    </citation>
    <scope>NUCLEOTIDE SEQUENCE [LARGE SCALE GENOMIC DNA]</scope>
    <source>
        <strain evidence="1">Seawater</strain>
    </source>
</reference>
<dbReference type="Gene3D" id="3.40.50.1000">
    <property type="entry name" value="HAD superfamily/HAD-like"/>
    <property type="match status" value="1"/>
</dbReference>
<accession>A0A2R4ALW8</accession>
<evidence type="ECO:0000313" key="2">
    <source>
        <dbReference type="Proteomes" id="UP000244741"/>
    </source>
</evidence>
<dbReference type="EMBL" id="MG676224">
    <property type="protein sequence ID" value="AVR76025.1"/>
    <property type="molecule type" value="Genomic_DNA"/>
</dbReference>
<name>A0A2R4ALW8_9CAUD</name>
<dbReference type="Proteomes" id="UP000244741">
    <property type="component" value="Segment"/>
</dbReference>
<protein>
    <submittedName>
        <fullName evidence="1">Deoxynucleoside-5'-monophosphatase</fullName>
    </submittedName>
</protein>
<sequence>MFKARILHLFDLDGTAIDSFHRVAPCLEANGDLNLPRYRAEACQHEKIMADRLLPLADHMRALIDKGESVGICTARFMRKSDYVFLRQHGLKTALIASRDRLHKAFPPEMAQAIMRSGDAAYKSAWLQHLKATRTETVIHLYDDHDGVLAAAASLGVVTFDAKTINERLDLAFRQGMQEALDQQVQDDFDMMPDESLPMLDDHDALTFGPIMQTK</sequence>
<dbReference type="InterPro" id="IPR036412">
    <property type="entry name" value="HAD-like_sf"/>
</dbReference>
<evidence type="ECO:0000313" key="1">
    <source>
        <dbReference type="EMBL" id="AVR76025.1"/>
    </source>
</evidence>
<dbReference type="InterPro" id="IPR023214">
    <property type="entry name" value="HAD_sf"/>
</dbReference>
<keyword evidence="2" id="KW-1185">Reference proteome</keyword>
<proteinExistence type="predicted"/>